<dbReference type="Pfam" id="PF13392">
    <property type="entry name" value="HNH_3"/>
    <property type="match status" value="1"/>
</dbReference>
<gene>
    <name evidence="2" type="ORF">LCGC14_1788260</name>
</gene>
<dbReference type="SUPFAM" id="SSF54060">
    <property type="entry name" value="His-Me finger endonucleases"/>
    <property type="match status" value="1"/>
</dbReference>
<reference evidence="2" key="1">
    <citation type="journal article" date="2015" name="Nature">
        <title>Complex archaea that bridge the gap between prokaryotes and eukaryotes.</title>
        <authorList>
            <person name="Spang A."/>
            <person name="Saw J.H."/>
            <person name="Jorgensen S.L."/>
            <person name="Zaremba-Niedzwiedzka K."/>
            <person name="Martijn J."/>
            <person name="Lind A.E."/>
            <person name="van Eijk R."/>
            <person name="Schleper C."/>
            <person name="Guy L."/>
            <person name="Ettema T.J."/>
        </authorList>
    </citation>
    <scope>NUCLEOTIDE SEQUENCE</scope>
</reference>
<dbReference type="EMBL" id="LAZR01017035">
    <property type="protein sequence ID" value="KKM02057.1"/>
    <property type="molecule type" value="Genomic_DNA"/>
</dbReference>
<protein>
    <recommendedName>
        <fullName evidence="1">HNH nuclease domain-containing protein</fullName>
    </recommendedName>
</protein>
<evidence type="ECO:0000259" key="1">
    <source>
        <dbReference type="Pfam" id="PF13392"/>
    </source>
</evidence>
<comment type="caution">
    <text evidence="2">The sequence shown here is derived from an EMBL/GenBank/DDBJ whole genome shotgun (WGS) entry which is preliminary data.</text>
</comment>
<dbReference type="InterPro" id="IPR003615">
    <property type="entry name" value="HNH_nuc"/>
</dbReference>
<organism evidence="2">
    <name type="scientific">marine sediment metagenome</name>
    <dbReference type="NCBI Taxonomy" id="412755"/>
    <lineage>
        <taxon>unclassified sequences</taxon>
        <taxon>metagenomes</taxon>
        <taxon>ecological metagenomes</taxon>
    </lineage>
</organism>
<evidence type="ECO:0000313" key="2">
    <source>
        <dbReference type="EMBL" id="KKM02057.1"/>
    </source>
</evidence>
<sequence>MTSFAPAIRARLWAGALADGTGCWPWQRATSRGYGQLSINGTVCSAHRTAYEIVKGPIPDGLQIDHLCRNTRCINPDHMEAVTARVNTLRGNNPPAVNARKTHCKRGHEFVADNTVRTAKGRECRQCRNDNQRLARSRA</sequence>
<dbReference type="InterPro" id="IPR044925">
    <property type="entry name" value="His-Me_finger_sf"/>
</dbReference>
<dbReference type="InterPro" id="IPR044930">
    <property type="entry name" value="Homing_endonuclease_His-Me"/>
</dbReference>
<dbReference type="GO" id="GO:0004519">
    <property type="term" value="F:endonuclease activity"/>
    <property type="evidence" value="ECO:0007669"/>
    <property type="project" value="InterPro"/>
</dbReference>
<feature type="domain" description="HNH nuclease" evidence="1">
    <location>
        <begin position="46"/>
        <end position="88"/>
    </location>
</feature>
<accession>A0A0F9HFW7</accession>
<dbReference type="AlphaFoldDB" id="A0A0F9HFW7"/>
<dbReference type="Gene3D" id="3.90.75.10">
    <property type="entry name" value="Homing Intron 3 (I-ppo) Encoded Endonuclease, Chain A"/>
    <property type="match status" value="1"/>
</dbReference>
<proteinExistence type="predicted"/>
<name>A0A0F9HFW7_9ZZZZ</name>